<dbReference type="PROSITE" id="PS00333">
    <property type="entry name" value="DNA_LIGASE_A2"/>
    <property type="match status" value="1"/>
</dbReference>
<dbReference type="GO" id="GO:0003677">
    <property type="term" value="F:DNA binding"/>
    <property type="evidence" value="ECO:0007669"/>
    <property type="project" value="InterPro"/>
</dbReference>
<evidence type="ECO:0000256" key="6">
    <source>
        <dbReference type="ARBA" id="ARBA00022741"/>
    </source>
</evidence>
<dbReference type="OrthoDB" id="206088at2759"/>
<keyword evidence="19" id="KW-1185">Reference proteome</keyword>
<evidence type="ECO:0000256" key="16">
    <source>
        <dbReference type="SAM" id="MobiDB-lite"/>
    </source>
</evidence>
<dbReference type="NCBIfam" id="TIGR00574">
    <property type="entry name" value="dnl1"/>
    <property type="match status" value="1"/>
</dbReference>
<dbReference type="GO" id="GO:0005739">
    <property type="term" value="C:mitochondrion"/>
    <property type="evidence" value="ECO:0007669"/>
    <property type="project" value="TreeGrafter"/>
</dbReference>
<dbReference type="GO" id="GO:0003910">
    <property type="term" value="F:DNA ligase (ATP) activity"/>
    <property type="evidence" value="ECO:0007669"/>
    <property type="project" value="UniProtKB-EC"/>
</dbReference>
<dbReference type="PANTHER" id="PTHR45674:SF4">
    <property type="entry name" value="DNA LIGASE 1"/>
    <property type="match status" value="1"/>
</dbReference>
<dbReference type="Pfam" id="PF04675">
    <property type="entry name" value="DNA_ligase_A_N"/>
    <property type="match status" value="1"/>
</dbReference>
<dbReference type="Gene3D" id="3.30.470.30">
    <property type="entry name" value="DNA ligase/mRNA capping enzyme"/>
    <property type="match status" value="1"/>
</dbReference>
<dbReference type="InterPro" id="IPR000977">
    <property type="entry name" value="DNA_ligase_ATP-dep"/>
</dbReference>
<evidence type="ECO:0000259" key="17">
    <source>
        <dbReference type="PROSITE" id="PS50160"/>
    </source>
</evidence>
<dbReference type="GO" id="GO:1903461">
    <property type="term" value="P:Okazaki fragment processing involved in mitotic DNA replication"/>
    <property type="evidence" value="ECO:0007669"/>
    <property type="project" value="TreeGrafter"/>
</dbReference>
<dbReference type="GO" id="GO:0005524">
    <property type="term" value="F:ATP binding"/>
    <property type="evidence" value="ECO:0007669"/>
    <property type="project" value="UniProtKB-KW"/>
</dbReference>
<keyword evidence="9 14" id="KW-0233">DNA recombination</keyword>
<sequence>MPSWPIGKDVPYSALCEVFDEVSETRSRLLILKYMTRFFVDIIRHNPQELVYAVYLSLNRLGPEYEGKELGLGESILLKAIAQSTGREVKMLKADLQRLGDLGEVAVLSRGKQRTMFKPKPLTLRHVFKTLSELASITGSSSQAKKVDKINSLLVGCTDNQAKYLIRSCAGKLRIGLAEQTILPSLAQAFTIAEQKNNKLPSEEKLVRHIEIVKQVFSELPNYDRLIEAMLTHGVANLAEHCELTPGIPLKPMLAHPTKSLTEVLDRFENMMFTCEYKYDGERAQIHRTPAGQSFVYSRNSENLSQKYPDILSRIASFSAKDADGNPKAKSFVLDCEAVAWDRQAGKILPFQVLSTRKRKNTTDEEIAVQVCVFAFDLLYLNGEALTRKTLRERRALLYEHFEAQDGRFAFAVHSEGSNVNDIQEFLDASIVDACEGLMVKTLDRDASYEPSRRSRNWLKVKKDYLSGVGDSLDLVVIGGYIGKGKRTGWYGGYLLACYDEESEAYQAICKVGTGFSEENLKLFSETLQSHIISGPRSYYEWTDHPLVRPDVWFEPKLVFEIKAADLSLSPVHKAAYGHIDSEKGISLRFPRFLRLRDDKAPEQATNATQVADLFRAQNRHGDDKDKD</sequence>
<feature type="region of interest" description="Disordered" evidence="16">
    <location>
        <begin position="607"/>
        <end position="628"/>
    </location>
</feature>
<dbReference type="PROSITE" id="PS00697">
    <property type="entry name" value="DNA_LIGASE_A1"/>
    <property type="match status" value="1"/>
</dbReference>
<keyword evidence="11" id="KW-0539">Nucleus</keyword>
<evidence type="ECO:0000256" key="13">
    <source>
        <dbReference type="ARBA" id="ARBA00034003"/>
    </source>
</evidence>
<comment type="similarity">
    <text evidence="2 15">Belongs to the ATP-dependent DNA ligase family.</text>
</comment>
<dbReference type="Gene3D" id="2.40.50.140">
    <property type="entry name" value="Nucleic acid-binding proteins"/>
    <property type="match status" value="1"/>
</dbReference>
<organism evidence="18 19">
    <name type="scientific">Caulochytrium protostelioides</name>
    <dbReference type="NCBI Taxonomy" id="1555241"/>
    <lineage>
        <taxon>Eukaryota</taxon>
        <taxon>Fungi</taxon>
        <taxon>Fungi incertae sedis</taxon>
        <taxon>Chytridiomycota</taxon>
        <taxon>Chytridiomycota incertae sedis</taxon>
        <taxon>Chytridiomycetes</taxon>
        <taxon>Caulochytriales</taxon>
        <taxon>Caulochytriaceae</taxon>
        <taxon>Caulochytrium</taxon>
    </lineage>
</organism>
<dbReference type="PANTHER" id="PTHR45674">
    <property type="entry name" value="DNA LIGASE 1/3 FAMILY MEMBER"/>
    <property type="match status" value="1"/>
</dbReference>
<dbReference type="Gene3D" id="1.10.3260.10">
    <property type="entry name" value="DNA ligase, ATP-dependent, N-terminal domain"/>
    <property type="match status" value="1"/>
</dbReference>
<reference evidence="19" key="1">
    <citation type="journal article" date="2018" name="Nat. Microbiol.">
        <title>Leveraging single-cell genomics to expand the fungal tree of life.</title>
        <authorList>
            <person name="Ahrendt S.R."/>
            <person name="Quandt C.A."/>
            <person name="Ciobanu D."/>
            <person name="Clum A."/>
            <person name="Salamov A."/>
            <person name="Andreopoulos B."/>
            <person name="Cheng J.F."/>
            <person name="Woyke T."/>
            <person name="Pelin A."/>
            <person name="Henrissat B."/>
            <person name="Reynolds N.K."/>
            <person name="Benny G.L."/>
            <person name="Smith M.E."/>
            <person name="James T.Y."/>
            <person name="Grigoriev I.V."/>
        </authorList>
    </citation>
    <scope>NUCLEOTIDE SEQUENCE [LARGE SCALE GENOMIC DNA]</scope>
    <source>
        <strain evidence="19">ATCC 52028</strain>
    </source>
</reference>
<dbReference type="SUPFAM" id="SSF117018">
    <property type="entry name" value="ATP-dependent DNA ligase DNA-binding domain"/>
    <property type="match status" value="1"/>
</dbReference>
<dbReference type="FunFam" id="1.10.3260.10:FF:000001">
    <property type="entry name" value="DNA ligase"/>
    <property type="match status" value="1"/>
</dbReference>
<protein>
    <recommendedName>
        <fullName evidence="14">DNA ligase</fullName>
        <ecNumber evidence="14">6.5.1.1</ecNumber>
    </recommendedName>
</protein>
<dbReference type="SUPFAM" id="SSF56091">
    <property type="entry name" value="DNA ligase/mRNA capping enzyme, catalytic domain"/>
    <property type="match status" value="1"/>
</dbReference>
<name>A0A4P9XDZ2_9FUNG</name>
<keyword evidence="3 14" id="KW-0436">Ligase</keyword>
<keyword evidence="8 14" id="KW-0067">ATP-binding</keyword>
<dbReference type="SUPFAM" id="SSF50249">
    <property type="entry name" value="Nucleic acid-binding proteins"/>
    <property type="match status" value="1"/>
</dbReference>
<evidence type="ECO:0000256" key="1">
    <source>
        <dbReference type="ARBA" id="ARBA00004123"/>
    </source>
</evidence>
<dbReference type="Gene3D" id="3.30.1490.70">
    <property type="match status" value="1"/>
</dbReference>
<dbReference type="GO" id="GO:0006310">
    <property type="term" value="P:DNA recombination"/>
    <property type="evidence" value="ECO:0007669"/>
    <property type="project" value="UniProtKB-KW"/>
</dbReference>
<dbReference type="InterPro" id="IPR012308">
    <property type="entry name" value="DNA_ligase_ATP-dep_N"/>
</dbReference>
<dbReference type="InterPro" id="IPR012310">
    <property type="entry name" value="DNA_ligase_ATP-dep_cent"/>
</dbReference>
<evidence type="ECO:0000256" key="9">
    <source>
        <dbReference type="ARBA" id="ARBA00023172"/>
    </source>
</evidence>
<evidence type="ECO:0000256" key="15">
    <source>
        <dbReference type="RuleBase" id="RU004196"/>
    </source>
</evidence>
<dbReference type="CDD" id="cd07969">
    <property type="entry name" value="OBF_DNA_ligase_I"/>
    <property type="match status" value="1"/>
</dbReference>
<dbReference type="InterPro" id="IPR012340">
    <property type="entry name" value="NA-bd_OB-fold"/>
</dbReference>
<dbReference type="AlphaFoldDB" id="A0A4P9XDZ2"/>
<dbReference type="Pfam" id="PF01068">
    <property type="entry name" value="DNA_ligase_A_M"/>
    <property type="match status" value="1"/>
</dbReference>
<keyword evidence="7 14" id="KW-0227">DNA damage</keyword>
<dbReference type="STRING" id="1555241.A0A4P9XDZ2"/>
<proteinExistence type="inferred from homology"/>
<keyword evidence="12" id="KW-0131">Cell cycle</keyword>
<keyword evidence="10 14" id="KW-0234">DNA repair</keyword>
<evidence type="ECO:0000313" key="19">
    <source>
        <dbReference type="Proteomes" id="UP000274922"/>
    </source>
</evidence>
<dbReference type="EMBL" id="ML014118">
    <property type="protein sequence ID" value="RKP03756.1"/>
    <property type="molecule type" value="Genomic_DNA"/>
</dbReference>
<evidence type="ECO:0000256" key="11">
    <source>
        <dbReference type="ARBA" id="ARBA00023242"/>
    </source>
</evidence>
<dbReference type="FunFam" id="2.40.50.140:FF:000062">
    <property type="entry name" value="DNA ligase"/>
    <property type="match status" value="1"/>
</dbReference>
<dbReference type="FunFam" id="3.30.470.30:FF:000016">
    <property type="entry name" value="DNA ligase"/>
    <property type="match status" value="1"/>
</dbReference>
<dbReference type="InterPro" id="IPR036599">
    <property type="entry name" value="DNA_ligase_N_sf"/>
</dbReference>
<evidence type="ECO:0000256" key="12">
    <source>
        <dbReference type="ARBA" id="ARBA00023306"/>
    </source>
</evidence>
<dbReference type="Pfam" id="PF04679">
    <property type="entry name" value="DNA_ligase_A_C"/>
    <property type="match status" value="1"/>
</dbReference>
<keyword evidence="6 14" id="KW-0547">Nucleotide-binding</keyword>
<dbReference type="InterPro" id="IPR016059">
    <property type="entry name" value="DNA_ligase_ATP-dep_CS"/>
</dbReference>
<dbReference type="GO" id="GO:0051301">
    <property type="term" value="P:cell division"/>
    <property type="evidence" value="ECO:0007669"/>
    <property type="project" value="UniProtKB-KW"/>
</dbReference>
<evidence type="ECO:0000256" key="2">
    <source>
        <dbReference type="ARBA" id="ARBA00007572"/>
    </source>
</evidence>
<dbReference type="InterPro" id="IPR050191">
    <property type="entry name" value="ATP-dep_DNA_ligase"/>
</dbReference>
<evidence type="ECO:0000256" key="8">
    <source>
        <dbReference type="ARBA" id="ARBA00022840"/>
    </source>
</evidence>
<keyword evidence="5" id="KW-0235">DNA replication</keyword>
<evidence type="ECO:0000256" key="14">
    <source>
        <dbReference type="RuleBase" id="RU000617"/>
    </source>
</evidence>
<gene>
    <name evidence="18" type="ORF">CXG81DRAFT_9077</name>
</gene>
<keyword evidence="4" id="KW-0132">Cell division</keyword>
<evidence type="ECO:0000313" key="18">
    <source>
        <dbReference type="EMBL" id="RKP03756.1"/>
    </source>
</evidence>
<dbReference type="PROSITE" id="PS50160">
    <property type="entry name" value="DNA_LIGASE_A3"/>
    <property type="match status" value="1"/>
</dbReference>
<evidence type="ECO:0000256" key="4">
    <source>
        <dbReference type="ARBA" id="ARBA00022618"/>
    </source>
</evidence>
<evidence type="ECO:0000256" key="5">
    <source>
        <dbReference type="ARBA" id="ARBA00022705"/>
    </source>
</evidence>
<evidence type="ECO:0000256" key="10">
    <source>
        <dbReference type="ARBA" id="ARBA00023204"/>
    </source>
</evidence>
<dbReference type="CDD" id="cd07900">
    <property type="entry name" value="Adenylation_DNA_ligase_I_Euk"/>
    <property type="match status" value="1"/>
</dbReference>
<evidence type="ECO:0000256" key="7">
    <source>
        <dbReference type="ARBA" id="ARBA00022763"/>
    </source>
</evidence>
<accession>A0A4P9XDZ2</accession>
<feature type="domain" description="ATP-dependent DNA ligase family profile" evidence="17">
    <location>
        <begin position="364"/>
        <end position="500"/>
    </location>
</feature>
<dbReference type="InterPro" id="IPR012309">
    <property type="entry name" value="DNA_ligase_ATP-dep_C"/>
</dbReference>
<dbReference type="GO" id="GO:0071897">
    <property type="term" value="P:DNA biosynthetic process"/>
    <property type="evidence" value="ECO:0007669"/>
    <property type="project" value="InterPro"/>
</dbReference>
<dbReference type="GO" id="GO:0006281">
    <property type="term" value="P:DNA repair"/>
    <property type="evidence" value="ECO:0007669"/>
    <property type="project" value="UniProtKB-KW"/>
</dbReference>
<dbReference type="GO" id="GO:0005634">
    <property type="term" value="C:nucleus"/>
    <property type="evidence" value="ECO:0007669"/>
    <property type="project" value="UniProtKB-SubCell"/>
</dbReference>
<evidence type="ECO:0000256" key="3">
    <source>
        <dbReference type="ARBA" id="ARBA00022598"/>
    </source>
</evidence>
<comment type="catalytic activity">
    <reaction evidence="13 14">
        <text>ATP + (deoxyribonucleotide)n-3'-hydroxyl + 5'-phospho-(deoxyribonucleotide)m = (deoxyribonucleotide)n+m + AMP + diphosphate.</text>
        <dbReference type="EC" id="6.5.1.1"/>
    </reaction>
</comment>
<dbReference type="Proteomes" id="UP000274922">
    <property type="component" value="Unassembled WGS sequence"/>
</dbReference>
<comment type="subcellular location">
    <subcellularLocation>
        <location evidence="1">Nucleus</location>
    </subcellularLocation>
</comment>
<dbReference type="EC" id="6.5.1.1" evidence="14"/>